<evidence type="ECO:0000256" key="8">
    <source>
        <dbReference type="PROSITE-ProRule" id="PRU01360"/>
    </source>
</evidence>
<keyword evidence="2 8" id="KW-0813">Transport</keyword>
<dbReference type="GO" id="GO:0009279">
    <property type="term" value="C:cell outer membrane"/>
    <property type="evidence" value="ECO:0007669"/>
    <property type="project" value="UniProtKB-SubCell"/>
</dbReference>
<dbReference type="SUPFAM" id="SSF56935">
    <property type="entry name" value="Porins"/>
    <property type="match status" value="1"/>
</dbReference>
<dbReference type="InterPro" id="IPR008969">
    <property type="entry name" value="CarboxyPept-like_regulatory"/>
</dbReference>
<dbReference type="AlphaFoldDB" id="A0A1N6UE12"/>
<proteinExistence type="inferred from homology"/>
<keyword evidence="6 8" id="KW-0472">Membrane</keyword>
<dbReference type="Pfam" id="PF13715">
    <property type="entry name" value="CarbopepD_reg_2"/>
    <property type="match status" value="1"/>
</dbReference>
<dbReference type="Pfam" id="PF14905">
    <property type="entry name" value="OMP_b-brl_3"/>
    <property type="match status" value="1"/>
</dbReference>
<dbReference type="GO" id="GO:0015344">
    <property type="term" value="F:siderophore uptake transmembrane transporter activity"/>
    <property type="evidence" value="ECO:0007669"/>
    <property type="project" value="TreeGrafter"/>
</dbReference>
<evidence type="ECO:0000256" key="4">
    <source>
        <dbReference type="ARBA" id="ARBA00022692"/>
    </source>
</evidence>
<name>A0A1N6UE12_9BACT</name>
<keyword evidence="3 8" id="KW-1134">Transmembrane beta strand</keyword>
<dbReference type="Gene3D" id="2.40.170.20">
    <property type="entry name" value="TonB-dependent receptor, beta-barrel domain"/>
    <property type="match status" value="1"/>
</dbReference>
<dbReference type="Pfam" id="PF07715">
    <property type="entry name" value="Plug"/>
    <property type="match status" value="1"/>
</dbReference>
<protein>
    <submittedName>
        <fullName evidence="11">Outer membrane receptor proteins, mostly Fe transport</fullName>
    </submittedName>
</protein>
<dbReference type="InterPro" id="IPR037066">
    <property type="entry name" value="Plug_dom_sf"/>
</dbReference>
<dbReference type="GO" id="GO:0044718">
    <property type="term" value="P:siderophore transmembrane transport"/>
    <property type="evidence" value="ECO:0007669"/>
    <property type="project" value="TreeGrafter"/>
</dbReference>
<dbReference type="InterPro" id="IPR036942">
    <property type="entry name" value="Beta-barrel_TonB_sf"/>
</dbReference>
<dbReference type="STRING" id="1077936.SAMN05421545_0827"/>
<evidence type="ECO:0000256" key="3">
    <source>
        <dbReference type="ARBA" id="ARBA00022452"/>
    </source>
</evidence>
<dbReference type="PANTHER" id="PTHR30069">
    <property type="entry name" value="TONB-DEPENDENT OUTER MEMBRANE RECEPTOR"/>
    <property type="match status" value="1"/>
</dbReference>
<dbReference type="Gene3D" id="2.170.130.10">
    <property type="entry name" value="TonB-dependent receptor, plug domain"/>
    <property type="match status" value="1"/>
</dbReference>
<evidence type="ECO:0000313" key="11">
    <source>
        <dbReference type="EMBL" id="SIQ63536.1"/>
    </source>
</evidence>
<keyword evidence="4 8" id="KW-0812">Transmembrane</keyword>
<dbReference type="InterPro" id="IPR039426">
    <property type="entry name" value="TonB-dep_rcpt-like"/>
</dbReference>
<feature type="domain" description="Outer membrane protein beta-barrel" evidence="10">
    <location>
        <begin position="602"/>
        <end position="812"/>
    </location>
</feature>
<comment type="similarity">
    <text evidence="8">Belongs to the TonB-dependent receptor family.</text>
</comment>
<keyword evidence="7 8" id="KW-0998">Cell outer membrane</keyword>
<dbReference type="PANTHER" id="PTHR30069:SF29">
    <property type="entry name" value="HEMOGLOBIN AND HEMOGLOBIN-HAPTOGLOBIN-BINDING PROTEIN 1-RELATED"/>
    <property type="match status" value="1"/>
</dbReference>
<evidence type="ECO:0000259" key="10">
    <source>
        <dbReference type="Pfam" id="PF14905"/>
    </source>
</evidence>
<evidence type="ECO:0000256" key="2">
    <source>
        <dbReference type="ARBA" id="ARBA00022448"/>
    </source>
</evidence>
<evidence type="ECO:0000256" key="5">
    <source>
        <dbReference type="ARBA" id="ARBA00022729"/>
    </source>
</evidence>
<dbReference type="InterPro" id="IPR012910">
    <property type="entry name" value="Plug_dom"/>
</dbReference>
<keyword evidence="11" id="KW-0675">Receptor</keyword>
<dbReference type="Gene3D" id="3.55.50.30">
    <property type="match status" value="1"/>
</dbReference>
<keyword evidence="5" id="KW-0732">Signal</keyword>
<gene>
    <name evidence="11" type="ORF">SAMN05421545_0827</name>
</gene>
<evidence type="ECO:0000259" key="9">
    <source>
        <dbReference type="Pfam" id="PF07715"/>
    </source>
</evidence>
<dbReference type="PROSITE" id="PS52016">
    <property type="entry name" value="TONB_DEPENDENT_REC_3"/>
    <property type="match status" value="1"/>
</dbReference>
<dbReference type="Proteomes" id="UP000185924">
    <property type="component" value="Unassembled WGS sequence"/>
</dbReference>
<dbReference type="Gene3D" id="2.60.40.1120">
    <property type="entry name" value="Carboxypeptidase-like, regulatory domain"/>
    <property type="match status" value="1"/>
</dbReference>
<keyword evidence="12" id="KW-1185">Reference proteome</keyword>
<comment type="subcellular location">
    <subcellularLocation>
        <location evidence="1 8">Cell outer membrane</location>
        <topology evidence="1 8">Multi-pass membrane protein</topology>
    </subcellularLocation>
</comment>
<reference evidence="12" key="1">
    <citation type="submission" date="2017-01" db="EMBL/GenBank/DDBJ databases">
        <authorList>
            <person name="Varghese N."/>
            <person name="Submissions S."/>
        </authorList>
    </citation>
    <scope>NUCLEOTIDE SEQUENCE [LARGE SCALE GENOMIC DNA]</scope>
    <source>
        <strain evidence="12">DM9</strain>
    </source>
</reference>
<organism evidence="11 12">
    <name type="scientific">Pontibacter lucknowensis</name>
    <dbReference type="NCBI Taxonomy" id="1077936"/>
    <lineage>
        <taxon>Bacteria</taxon>
        <taxon>Pseudomonadati</taxon>
        <taxon>Bacteroidota</taxon>
        <taxon>Cytophagia</taxon>
        <taxon>Cytophagales</taxon>
        <taxon>Hymenobacteraceae</taxon>
        <taxon>Pontibacter</taxon>
    </lineage>
</organism>
<evidence type="ECO:0000256" key="7">
    <source>
        <dbReference type="ARBA" id="ARBA00023237"/>
    </source>
</evidence>
<dbReference type="InterPro" id="IPR041700">
    <property type="entry name" value="OMP_b-brl_3"/>
</dbReference>
<feature type="domain" description="TonB-dependent receptor plug" evidence="9">
    <location>
        <begin position="276"/>
        <end position="347"/>
    </location>
</feature>
<sequence>MLRCKVAPFIPAAHIRQLHLRFMKRRYHYFLLAVLMLLSGYTWAQDTGQPRLTASYQNQPLKAVLQDLQQKHRLRVFYQPDWVEGIQVTKTFEQEPLTSALQKLLEKARLSFVLYDDHTVVLVPLSAASIFRSDTVLSEAAAAGQVAERIVTLSGEVRSAKTGEPFIGATVLLVEIGKGTVADEQGRYTLSVPAGNYTLRVRAIGMVEDQRRVSLQQSRTMNVELFEVSNQLREVEISAKAPDHNVESLEMGVARLSIQEVRKMPNFLGEVDVLRSVITLPGVTTVGEGASGFNVRGGSIDQNLILQDQAPLFSASHLFGFFSVFNPDMVQDVTLYRGGIPARYGGRISSVLDVELKEGNKKAPILSGGIGLLASRLMVEAPLLKDKASFVLGARGAYPGLALRYVPDKSVRDSDGYFYDFNAKVDYTLSNKDQLMVSGYLSRDGFRFGADTTYTWGTATATARWNHTFNDKLLSSVTGVVGDYDYGVEAETEPYSYTLDSEIKYKQIRADLNYEPTVRHKVGLGASSSWYEFSPGTLTPGSELSSLLPVSMPRERSVEAALYLDHEYTLNPRISVSYGLRYSSYYNLGPGDVYVYDPESPRRESTIIDTLSYSNGGVIQQYGNFEPRASLKISLGENSSVKLGYNRMAQYIHLISNTTAASPVDIWKTSNPNLRPQIGDQVALGFFKNLQDNTIELSAEAYYKKLHDLVEYKDGARLLLNSTLDADLLPGEGKAYGLELMMRRKGKKLTGWASYTYSRSLRRVNGPTPEERINNGNFFPANFDKPHDLTLVLNQQLTRLISLSANFTYSTGRPITYPESVGYIDGLLIVNYSDRNQHRIPDYHRLDLAFVIDGTNKRNANWVSSWAFSVYNVYGRKNPYSVFFKPAYGGTIPQAYRLSVIGSAVPAITYNFKITR</sequence>
<dbReference type="EMBL" id="FTNM01000001">
    <property type="protein sequence ID" value="SIQ63536.1"/>
    <property type="molecule type" value="Genomic_DNA"/>
</dbReference>
<evidence type="ECO:0000256" key="1">
    <source>
        <dbReference type="ARBA" id="ARBA00004571"/>
    </source>
</evidence>
<dbReference type="SUPFAM" id="SSF49464">
    <property type="entry name" value="Carboxypeptidase regulatory domain-like"/>
    <property type="match status" value="1"/>
</dbReference>
<evidence type="ECO:0000313" key="12">
    <source>
        <dbReference type="Proteomes" id="UP000185924"/>
    </source>
</evidence>
<evidence type="ECO:0000256" key="6">
    <source>
        <dbReference type="ARBA" id="ARBA00023136"/>
    </source>
</evidence>
<accession>A0A1N6UE12</accession>